<dbReference type="PANTHER" id="PTHR43986">
    <property type="entry name" value="ELONGATION FACTOR 1-GAMMA"/>
    <property type="match status" value="1"/>
</dbReference>
<evidence type="ECO:0000313" key="5">
    <source>
        <dbReference type="Proteomes" id="UP001149165"/>
    </source>
</evidence>
<dbReference type="EMBL" id="JAPQKH010000007">
    <property type="protein sequence ID" value="KAJ5088675.1"/>
    <property type="molecule type" value="Genomic_DNA"/>
</dbReference>
<dbReference type="InterPro" id="IPR040079">
    <property type="entry name" value="Glutathione_S-Trfase"/>
</dbReference>
<evidence type="ECO:0000313" key="4">
    <source>
        <dbReference type="EMBL" id="KAJ5088675.1"/>
    </source>
</evidence>
<dbReference type="PANTHER" id="PTHR43986:SF1">
    <property type="entry name" value="ELONGATION FACTOR 1-GAMMA"/>
    <property type="match status" value="1"/>
</dbReference>
<dbReference type="Proteomes" id="UP001149165">
    <property type="component" value="Unassembled WGS sequence"/>
</dbReference>
<accession>A0A9W9EVJ5</accession>
<dbReference type="SUPFAM" id="SSF47616">
    <property type="entry name" value="GST C-terminal domain-like"/>
    <property type="match status" value="1"/>
</dbReference>
<dbReference type="InterPro" id="IPR036282">
    <property type="entry name" value="Glutathione-S-Trfase_C_sf"/>
</dbReference>
<protein>
    <recommendedName>
        <fullName evidence="6">Glutathione S-transferase</fullName>
    </recommendedName>
</protein>
<comment type="caution">
    <text evidence="4">The sequence shown here is derived from an EMBL/GenBank/DDBJ whole genome shotgun (WGS) entry which is preliminary data.</text>
</comment>
<reference evidence="4" key="2">
    <citation type="journal article" date="2023" name="IMA Fungus">
        <title>Comparative genomic study of the Penicillium genus elucidates a diverse pangenome and 15 lateral gene transfer events.</title>
        <authorList>
            <person name="Petersen C."/>
            <person name="Sorensen T."/>
            <person name="Nielsen M.R."/>
            <person name="Sondergaard T.E."/>
            <person name="Sorensen J.L."/>
            <person name="Fitzpatrick D.A."/>
            <person name="Frisvad J.C."/>
            <person name="Nielsen K.L."/>
        </authorList>
    </citation>
    <scope>NUCLEOTIDE SEQUENCE</scope>
    <source>
        <strain evidence="4">IBT 30069</strain>
    </source>
</reference>
<dbReference type="GO" id="GO:0006414">
    <property type="term" value="P:translational elongation"/>
    <property type="evidence" value="ECO:0007669"/>
    <property type="project" value="TreeGrafter"/>
</dbReference>
<dbReference type="InterPro" id="IPR004046">
    <property type="entry name" value="GST_C"/>
</dbReference>
<dbReference type="SFLD" id="SFLDS00019">
    <property type="entry name" value="Glutathione_Transferase_(cytos"/>
    <property type="match status" value="1"/>
</dbReference>
<dbReference type="InterPro" id="IPR004045">
    <property type="entry name" value="Glutathione_S-Trfase_N"/>
</dbReference>
<dbReference type="PROSITE" id="PS50404">
    <property type="entry name" value="GST_NTER"/>
    <property type="match status" value="1"/>
</dbReference>
<dbReference type="OrthoDB" id="249703at2759"/>
<evidence type="ECO:0008006" key="6">
    <source>
        <dbReference type="Google" id="ProtNLM"/>
    </source>
</evidence>
<organism evidence="4 5">
    <name type="scientific">Penicillium angulare</name>
    <dbReference type="NCBI Taxonomy" id="116970"/>
    <lineage>
        <taxon>Eukaryota</taxon>
        <taxon>Fungi</taxon>
        <taxon>Dikarya</taxon>
        <taxon>Ascomycota</taxon>
        <taxon>Pezizomycotina</taxon>
        <taxon>Eurotiomycetes</taxon>
        <taxon>Eurotiomycetidae</taxon>
        <taxon>Eurotiales</taxon>
        <taxon>Aspergillaceae</taxon>
        <taxon>Penicillium</taxon>
    </lineage>
</organism>
<dbReference type="CDD" id="cd03181">
    <property type="entry name" value="GST_C_EF1Bgamma_like"/>
    <property type="match status" value="1"/>
</dbReference>
<dbReference type="PROSITE" id="PS50405">
    <property type="entry name" value="GST_CTER"/>
    <property type="match status" value="1"/>
</dbReference>
<evidence type="ECO:0000256" key="1">
    <source>
        <dbReference type="ARBA" id="ARBA00007409"/>
    </source>
</evidence>
<dbReference type="AlphaFoldDB" id="A0A9W9EVJ5"/>
<feature type="domain" description="GST C-terminal" evidence="3">
    <location>
        <begin position="108"/>
        <end position="243"/>
    </location>
</feature>
<keyword evidence="5" id="KW-1185">Reference proteome</keyword>
<name>A0A9W9EVJ5_9EURO</name>
<dbReference type="InterPro" id="IPR010987">
    <property type="entry name" value="Glutathione-S-Trfase_C-like"/>
</dbReference>
<dbReference type="InterPro" id="IPR050802">
    <property type="entry name" value="EF-GSTs"/>
</dbReference>
<comment type="similarity">
    <text evidence="1">Belongs to the GST superfamily.</text>
</comment>
<dbReference type="InterPro" id="IPR036249">
    <property type="entry name" value="Thioredoxin-like_sf"/>
</dbReference>
<sequence length="247" mass="27627">MDLTLYGYEGNPRTKIIRIAVKFPLQSRQIKDQKLTSHQAALEGIPLHLSIVVPRMYINTEDYLAEFPLSRTKVPALKGPDIQITEVIAIAMYISRIHNRANLLGDGSNKQMAEVISWVSWANQEMLSTLASWFLPLVPGLKKPAPYNQEAVAGGKVATDDLMAKLEDALSSKSYLVGGSVTLADLFLAMYLARGMEYVLDTEWRSNHPNIMKYFDGITQIPQWKAVVPSMKMIDVETPNKDPYGTL</sequence>
<dbReference type="FunFam" id="1.20.1050.10:FF:000006">
    <property type="entry name" value="Elongation factor 1 gamma"/>
    <property type="match status" value="1"/>
</dbReference>
<dbReference type="GO" id="GO:0005737">
    <property type="term" value="C:cytoplasm"/>
    <property type="evidence" value="ECO:0007669"/>
    <property type="project" value="TreeGrafter"/>
</dbReference>
<dbReference type="GO" id="GO:0005634">
    <property type="term" value="C:nucleus"/>
    <property type="evidence" value="ECO:0007669"/>
    <property type="project" value="TreeGrafter"/>
</dbReference>
<reference evidence="4" key="1">
    <citation type="submission" date="2022-11" db="EMBL/GenBank/DDBJ databases">
        <authorList>
            <person name="Petersen C."/>
        </authorList>
    </citation>
    <scope>NUCLEOTIDE SEQUENCE</scope>
    <source>
        <strain evidence="4">IBT 30069</strain>
    </source>
</reference>
<dbReference type="Gene3D" id="3.40.30.10">
    <property type="entry name" value="Glutaredoxin"/>
    <property type="match status" value="1"/>
</dbReference>
<gene>
    <name evidence="4" type="ORF">N7456_012291</name>
</gene>
<dbReference type="SUPFAM" id="SSF52833">
    <property type="entry name" value="Thioredoxin-like"/>
    <property type="match status" value="1"/>
</dbReference>
<dbReference type="Pfam" id="PF00043">
    <property type="entry name" value="GST_C"/>
    <property type="match status" value="1"/>
</dbReference>
<feature type="domain" description="GST N-terminal" evidence="2">
    <location>
        <begin position="1"/>
        <end position="102"/>
    </location>
</feature>
<evidence type="ECO:0000259" key="2">
    <source>
        <dbReference type="PROSITE" id="PS50404"/>
    </source>
</evidence>
<proteinExistence type="inferred from homology"/>
<evidence type="ECO:0000259" key="3">
    <source>
        <dbReference type="PROSITE" id="PS50405"/>
    </source>
</evidence>
<dbReference type="Gene3D" id="1.20.1050.10">
    <property type="match status" value="1"/>
</dbReference>